<evidence type="ECO:0000313" key="1">
    <source>
        <dbReference type="EMBL" id="MFF5922029.1"/>
    </source>
</evidence>
<gene>
    <name evidence="1" type="ORF">ACFY8C_27375</name>
</gene>
<dbReference type="EMBL" id="JBIBDZ010000009">
    <property type="protein sequence ID" value="MFF5922029.1"/>
    <property type="molecule type" value="Genomic_DNA"/>
</dbReference>
<keyword evidence="2" id="KW-1185">Reference proteome</keyword>
<proteinExistence type="predicted"/>
<reference evidence="1 2" key="1">
    <citation type="submission" date="2024-10" db="EMBL/GenBank/DDBJ databases">
        <title>The Natural Products Discovery Center: Release of the First 8490 Sequenced Strains for Exploring Actinobacteria Biosynthetic Diversity.</title>
        <authorList>
            <person name="Kalkreuter E."/>
            <person name="Kautsar S.A."/>
            <person name="Yang D."/>
            <person name="Bader C.D."/>
            <person name="Teijaro C.N."/>
            <person name="Fluegel L."/>
            <person name="Davis C.M."/>
            <person name="Simpson J.R."/>
            <person name="Lauterbach L."/>
            <person name="Steele A.D."/>
            <person name="Gui C."/>
            <person name="Meng S."/>
            <person name="Li G."/>
            <person name="Viehrig K."/>
            <person name="Ye F."/>
            <person name="Su P."/>
            <person name="Kiefer A.F."/>
            <person name="Nichols A."/>
            <person name="Cepeda A.J."/>
            <person name="Yan W."/>
            <person name="Fan B."/>
            <person name="Jiang Y."/>
            <person name="Adhikari A."/>
            <person name="Zheng C.-J."/>
            <person name="Schuster L."/>
            <person name="Cowan T.M."/>
            <person name="Smanski M.J."/>
            <person name="Chevrette M.G."/>
            <person name="De Carvalho L.P.S."/>
            <person name="Shen B."/>
        </authorList>
    </citation>
    <scope>NUCLEOTIDE SEQUENCE [LARGE SCALE GENOMIC DNA]</scope>
    <source>
        <strain evidence="1 2">NPDC012605</strain>
    </source>
</reference>
<evidence type="ECO:0008006" key="3">
    <source>
        <dbReference type="Google" id="ProtNLM"/>
    </source>
</evidence>
<dbReference type="RefSeq" id="WP_051820143.1">
    <property type="nucleotide sequence ID" value="NZ_JBIBDZ010000009.1"/>
</dbReference>
<organism evidence="1 2">
    <name type="scientific">Streptomyces flavochromogenes</name>
    <dbReference type="NCBI Taxonomy" id="68199"/>
    <lineage>
        <taxon>Bacteria</taxon>
        <taxon>Bacillati</taxon>
        <taxon>Actinomycetota</taxon>
        <taxon>Actinomycetes</taxon>
        <taxon>Kitasatosporales</taxon>
        <taxon>Streptomycetaceae</taxon>
        <taxon>Streptomyces</taxon>
    </lineage>
</organism>
<accession>A0ABW6XWY3</accession>
<name>A0ABW6XWY3_9ACTN</name>
<evidence type="ECO:0000313" key="2">
    <source>
        <dbReference type="Proteomes" id="UP001602370"/>
    </source>
</evidence>
<sequence length="108" mass="11603">MPWVLPRTVHVVHDDTAGAALLDERSGRWYHLSRPGASLLKAILAGADPEAAAAEAAAVSGDDASRSDRAFLALFHDLRVAGLLIRQPAVPARRRWPFTGLLTGRTGR</sequence>
<dbReference type="Proteomes" id="UP001602370">
    <property type="component" value="Unassembled WGS sequence"/>
</dbReference>
<comment type="caution">
    <text evidence="1">The sequence shown here is derived from an EMBL/GenBank/DDBJ whole genome shotgun (WGS) entry which is preliminary data.</text>
</comment>
<protein>
    <recommendedName>
        <fullName evidence="3">PqqD family protein</fullName>
    </recommendedName>
</protein>